<comment type="function">
    <text evidence="12">Catalyzes the prenylation of para-hydroxybenzoate (PHB) with an all-trans polyprenyl group. Mediates the second step in the final reaction sequence of ubiquinone-8 (UQ-8) biosynthesis, which is the condensation of the polyisoprenoid side chain with PHB, generating the first membrane-bound Q intermediate 3-octaprenyl-4-hydroxybenzoate.</text>
</comment>
<evidence type="ECO:0000313" key="14">
    <source>
        <dbReference type="EMBL" id="KEF30850.1"/>
    </source>
</evidence>
<evidence type="ECO:0000256" key="6">
    <source>
        <dbReference type="ARBA" id="ARBA00022679"/>
    </source>
</evidence>
<feature type="transmembrane region" description="Helical" evidence="12">
    <location>
        <begin position="27"/>
        <end position="44"/>
    </location>
</feature>
<evidence type="ECO:0000256" key="13">
    <source>
        <dbReference type="NCBIfam" id="TIGR01474"/>
    </source>
</evidence>
<evidence type="ECO:0000256" key="3">
    <source>
        <dbReference type="ARBA" id="ARBA00005985"/>
    </source>
</evidence>
<keyword evidence="5 12" id="KW-0997">Cell inner membrane</keyword>
<sequence length="295" mass="33070">MLLNALPEHIQSRLTDYARLLRVDRPIGSLLLLWPTYWALWLAGDGSPSIANILIFTLGVFFMRAAGCAINDFADRDWDKHVKRTMDRPLTAGRIQAWEAVALFAGLCLVSFLMVVLFTNTLTLYLSFAGALLAFIYPFMKRYTHLPQLFLGAAFSWAIPMAWAAEANELSQVTWLLFTANVLWTVAYDTLYAMVDRDDDLKVGIKSTAILFGDADKAIIGILQALVLLILIIVGVRSELGTFFYLGVAGMASLFVYHQYLARDRERAGCFKAFLNNNWAGFSVFAGLFIDLIIR</sequence>
<evidence type="ECO:0000256" key="10">
    <source>
        <dbReference type="ARBA" id="ARBA00022989"/>
    </source>
</evidence>
<keyword evidence="6 12" id="KW-0808">Transferase</keyword>
<dbReference type="Proteomes" id="UP000035057">
    <property type="component" value="Unassembled WGS sequence"/>
</dbReference>
<comment type="catalytic activity">
    <reaction evidence="12">
        <text>all-trans-octaprenyl diphosphate + 4-hydroxybenzoate = 4-hydroxy-3-(all-trans-octaprenyl)benzoate + diphosphate</text>
        <dbReference type="Rhea" id="RHEA:27782"/>
        <dbReference type="ChEBI" id="CHEBI:1617"/>
        <dbReference type="ChEBI" id="CHEBI:17879"/>
        <dbReference type="ChEBI" id="CHEBI:33019"/>
        <dbReference type="ChEBI" id="CHEBI:57711"/>
        <dbReference type="EC" id="2.5.1.39"/>
    </reaction>
</comment>
<dbReference type="STRING" id="1137280.D777_02792"/>
<feature type="transmembrane region" description="Helical" evidence="12">
    <location>
        <begin position="146"/>
        <end position="163"/>
    </location>
</feature>
<feature type="transmembrane region" description="Helical" evidence="12">
    <location>
        <begin position="175"/>
        <end position="195"/>
    </location>
</feature>
<dbReference type="FunFam" id="1.20.120.1780:FF:000001">
    <property type="entry name" value="4-hydroxybenzoate octaprenyltransferase"/>
    <property type="match status" value="1"/>
</dbReference>
<feature type="transmembrane region" description="Helical" evidence="12">
    <location>
        <begin position="215"/>
        <end position="236"/>
    </location>
</feature>
<keyword evidence="11 12" id="KW-0472">Membrane</keyword>
<evidence type="ECO:0000256" key="7">
    <source>
        <dbReference type="ARBA" id="ARBA00022688"/>
    </source>
</evidence>
<dbReference type="InterPro" id="IPR006370">
    <property type="entry name" value="HB_polyprenyltransferase-like"/>
</dbReference>
<proteinExistence type="inferred from homology"/>
<evidence type="ECO:0000256" key="2">
    <source>
        <dbReference type="ARBA" id="ARBA00004141"/>
    </source>
</evidence>
<comment type="caution">
    <text evidence="14">The sequence shown here is derived from an EMBL/GenBank/DDBJ whole genome shotgun (WGS) entry which is preliminary data.</text>
</comment>
<keyword evidence="8 12" id="KW-0812">Transmembrane</keyword>
<evidence type="ECO:0000256" key="4">
    <source>
        <dbReference type="ARBA" id="ARBA00022475"/>
    </source>
</evidence>
<reference evidence="14 15" key="1">
    <citation type="submission" date="2012-12" db="EMBL/GenBank/DDBJ databases">
        <title>Genome assembly of Marinobacter sp. AK21.</title>
        <authorList>
            <person name="Khatri I."/>
            <person name="Kumar R."/>
            <person name="Vaidya B."/>
            <person name="Subramanian S."/>
            <person name="Pinnaka A."/>
        </authorList>
    </citation>
    <scope>NUCLEOTIDE SEQUENCE [LARGE SCALE GENOMIC DNA]</scope>
    <source>
        <strain evidence="14 15">AK21</strain>
    </source>
</reference>
<dbReference type="Gene3D" id="1.10.357.140">
    <property type="entry name" value="UbiA prenyltransferase"/>
    <property type="match status" value="1"/>
</dbReference>
<feature type="transmembrane region" description="Helical" evidence="12">
    <location>
        <begin position="242"/>
        <end position="262"/>
    </location>
</feature>
<gene>
    <name evidence="12" type="primary">ubiA</name>
    <name evidence="14" type="ORF">D777_02792</name>
</gene>
<dbReference type="GO" id="GO:0005886">
    <property type="term" value="C:plasma membrane"/>
    <property type="evidence" value="ECO:0007669"/>
    <property type="project" value="UniProtKB-SubCell"/>
</dbReference>
<keyword evidence="10 12" id="KW-1133">Transmembrane helix</keyword>
<evidence type="ECO:0000256" key="11">
    <source>
        <dbReference type="ARBA" id="ARBA00023136"/>
    </source>
</evidence>
<dbReference type="PATRIC" id="fig|1137280.3.peg.2610"/>
<feature type="transmembrane region" description="Helical" evidence="12">
    <location>
        <begin position="122"/>
        <end position="139"/>
    </location>
</feature>
<dbReference type="PANTHER" id="PTHR11048:SF28">
    <property type="entry name" value="4-HYDROXYBENZOATE POLYPRENYLTRANSFERASE, MITOCHONDRIAL"/>
    <property type="match status" value="1"/>
</dbReference>
<dbReference type="NCBIfam" id="TIGR01474">
    <property type="entry name" value="ubiA_proteo"/>
    <property type="match status" value="1"/>
</dbReference>
<feature type="transmembrane region" description="Helical" evidence="12">
    <location>
        <begin position="95"/>
        <end position="116"/>
    </location>
</feature>
<evidence type="ECO:0000313" key="15">
    <source>
        <dbReference type="Proteomes" id="UP000035057"/>
    </source>
</evidence>
<accession>A0A072NCM0</accession>
<evidence type="ECO:0000256" key="12">
    <source>
        <dbReference type="HAMAP-Rule" id="MF_01635"/>
    </source>
</evidence>
<dbReference type="UniPathway" id="UPA00232"/>
<name>A0A072NCM0_9GAMM</name>
<keyword evidence="15" id="KW-1185">Reference proteome</keyword>
<feature type="transmembrane region" description="Helical" evidence="12">
    <location>
        <begin position="274"/>
        <end position="294"/>
    </location>
</feature>
<dbReference type="RefSeq" id="WP_036132854.1">
    <property type="nucleotide sequence ID" value="NZ_ANIE01000007.1"/>
</dbReference>
<dbReference type="FunFam" id="1.10.357.140:FF:000002">
    <property type="entry name" value="4-hydroxybenzoate octaprenyltransferase"/>
    <property type="match status" value="1"/>
</dbReference>
<dbReference type="GO" id="GO:0006744">
    <property type="term" value="P:ubiquinone biosynthetic process"/>
    <property type="evidence" value="ECO:0007669"/>
    <property type="project" value="UniProtKB-UniRule"/>
</dbReference>
<keyword evidence="4 12" id="KW-1003">Cell membrane</keyword>
<evidence type="ECO:0000256" key="1">
    <source>
        <dbReference type="ARBA" id="ARBA00001946"/>
    </source>
</evidence>
<dbReference type="EMBL" id="ANIE01000007">
    <property type="protein sequence ID" value="KEF30850.1"/>
    <property type="molecule type" value="Genomic_DNA"/>
</dbReference>
<comment type="subcellular location">
    <subcellularLocation>
        <location evidence="12">Cell inner membrane</location>
        <topology evidence="12">Multi-pass membrane protein</topology>
    </subcellularLocation>
    <subcellularLocation>
        <location evidence="2">Membrane</location>
        <topology evidence="2">Multi-pass membrane protein</topology>
    </subcellularLocation>
</comment>
<dbReference type="InterPro" id="IPR044878">
    <property type="entry name" value="UbiA_sf"/>
</dbReference>
<evidence type="ECO:0000256" key="5">
    <source>
        <dbReference type="ARBA" id="ARBA00022519"/>
    </source>
</evidence>
<dbReference type="GO" id="GO:0008412">
    <property type="term" value="F:4-hydroxybenzoate polyprenyltransferase activity"/>
    <property type="evidence" value="ECO:0007669"/>
    <property type="project" value="UniProtKB-UniRule"/>
</dbReference>
<keyword evidence="7 12" id="KW-0831">Ubiquinone biosynthesis</keyword>
<dbReference type="Pfam" id="PF01040">
    <property type="entry name" value="UbiA"/>
    <property type="match status" value="1"/>
</dbReference>
<dbReference type="PANTHER" id="PTHR11048">
    <property type="entry name" value="PRENYLTRANSFERASES"/>
    <property type="match status" value="1"/>
</dbReference>
<dbReference type="AlphaFoldDB" id="A0A072NCM0"/>
<evidence type="ECO:0000256" key="8">
    <source>
        <dbReference type="ARBA" id="ARBA00022692"/>
    </source>
</evidence>
<dbReference type="InterPro" id="IPR039653">
    <property type="entry name" value="Prenyltransferase"/>
</dbReference>
<evidence type="ECO:0000256" key="9">
    <source>
        <dbReference type="ARBA" id="ARBA00022842"/>
    </source>
</evidence>
<dbReference type="EC" id="2.5.1.39" evidence="12 13"/>
<feature type="transmembrane region" description="Helical" evidence="12">
    <location>
        <begin position="50"/>
        <end position="74"/>
    </location>
</feature>
<protein>
    <recommendedName>
        <fullName evidence="12 13">4-hydroxybenzoate octaprenyltransferase</fullName>
        <ecNumber evidence="12 13">2.5.1.39</ecNumber>
    </recommendedName>
    <alternativeName>
        <fullName evidence="12">4-HB polyprenyltransferase</fullName>
    </alternativeName>
</protein>
<comment type="pathway">
    <text evidence="12">Cofactor biosynthesis; ubiquinone biosynthesis.</text>
</comment>
<organism evidence="14 15">
    <name type="scientific">Marinobacter nitratireducens</name>
    <dbReference type="NCBI Taxonomy" id="1137280"/>
    <lineage>
        <taxon>Bacteria</taxon>
        <taxon>Pseudomonadati</taxon>
        <taxon>Pseudomonadota</taxon>
        <taxon>Gammaproteobacteria</taxon>
        <taxon>Pseudomonadales</taxon>
        <taxon>Marinobacteraceae</taxon>
        <taxon>Marinobacter</taxon>
    </lineage>
</organism>
<dbReference type="CDD" id="cd13959">
    <property type="entry name" value="PT_UbiA_COQ2"/>
    <property type="match status" value="1"/>
</dbReference>
<dbReference type="OrthoDB" id="9782418at2"/>
<keyword evidence="9 12" id="KW-0460">Magnesium</keyword>
<dbReference type="HAMAP" id="MF_01635">
    <property type="entry name" value="UbiA"/>
    <property type="match status" value="1"/>
</dbReference>
<dbReference type="Gene3D" id="1.20.120.1780">
    <property type="entry name" value="UbiA prenyltransferase"/>
    <property type="match status" value="1"/>
</dbReference>
<comment type="cofactor">
    <cofactor evidence="1 12">
        <name>Mg(2+)</name>
        <dbReference type="ChEBI" id="CHEBI:18420"/>
    </cofactor>
</comment>
<dbReference type="InterPro" id="IPR000537">
    <property type="entry name" value="UbiA_prenyltransferase"/>
</dbReference>
<comment type="similarity">
    <text evidence="3 12">Belongs to the UbiA prenyltransferase family.</text>
</comment>